<dbReference type="AlphaFoldDB" id="A0A0G3GGL4"/>
<reference evidence="1 2" key="1">
    <citation type="journal article" date="2015" name="Stand. Genomic Sci.">
        <title>Complete genome of Pseudomonas chlororaphis strain UFB2, a soil bacterium with antibacterial activity against bacterial canker pathogen of tomato.</title>
        <authorList>
            <person name="Deng P."/>
            <person name="Wang X."/>
            <person name="Baird S.M."/>
            <person name="Lu S.E."/>
        </authorList>
    </citation>
    <scope>NUCLEOTIDE SEQUENCE [LARGE SCALE GENOMIC DNA]</scope>
    <source>
        <strain evidence="1 2">UFB2</strain>
    </source>
</reference>
<dbReference type="Proteomes" id="UP000035212">
    <property type="component" value="Chromosome"/>
</dbReference>
<dbReference type="PATRIC" id="fig|587753.11.peg.3481"/>
<proteinExistence type="predicted"/>
<organism evidence="1 2">
    <name type="scientific">Pseudomonas chlororaphis</name>
    <dbReference type="NCBI Taxonomy" id="587753"/>
    <lineage>
        <taxon>Bacteria</taxon>
        <taxon>Pseudomonadati</taxon>
        <taxon>Pseudomonadota</taxon>
        <taxon>Gammaproteobacteria</taxon>
        <taxon>Pseudomonadales</taxon>
        <taxon>Pseudomonadaceae</taxon>
        <taxon>Pseudomonas</taxon>
    </lineage>
</organism>
<evidence type="ECO:0000313" key="1">
    <source>
        <dbReference type="EMBL" id="AKJ99689.1"/>
    </source>
</evidence>
<gene>
    <name evidence="1" type="ORF">VM99_17030</name>
</gene>
<reference evidence="2" key="2">
    <citation type="submission" date="2015-03" db="EMBL/GenBank/DDBJ databases">
        <authorList>
            <person name="Deng P."/>
            <person name="Lu S."/>
        </authorList>
    </citation>
    <scope>NUCLEOTIDE SEQUENCE [LARGE SCALE GENOMIC DNA]</scope>
    <source>
        <strain evidence="2">UFB2</strain>
    </source>
</reference>
<dbReference type="EMBL" id="CP011020">
    <property type="protein sequence ID" value="AKJ99689.1"/>
    <property type="molecule type" value="Genomic_DNA"/>
</dbReference>
<evidence type="ECO:0000313" key="2">
    <source>
        <dbReference type="Proteomes" id="UP000035212"/>
    </source>
</evidence>
<accession>A0A0G3GGL4</accession>
<sequence>MRQGNATFRRAHPSWANACVGENGDPGYVEYSKGFSKAANILINAVLEDHSTHLTTDIFVYPICFNMRHSVELRLKGAISALQTLAALKQRVINFDFMGSHDINKIWTFFKTESENLDSRFQKTNNLLEPTILDIAEVDPSGQTFRYPFSTQSTKHLSEVALINFVVLNEKFSDLEKNLDELLKIYEWLEHEYNQSKPSALHRNQIFFLAKELPNRSTWNNENFAITKNSIRARYNLSSNALSKILNLIQDHYTLAPLIGLYKPLAGIDIPLLIDICDIWVEFNEDIKNSDSEPESTITYAELIREVLIQRDSAWSKLQHLVTPEVNAGLHALFYFAYDYAFTEYYESLYAGYLQEIRGEIDHGQQSIREQFMHVFDKTNFLHHLMQSLYALGHRITAEQIIAKHDIAHAFHWLDNARSGELFMPPDFAQYPTEILADNY</sequence>
<name>A0A0G3GGL4_9PSED</name>
<protein>
    <submittedName>
        <fullName evidence="1">Uncharacterized protein</fullName>
    </submittedName>
</protein>